<name>A0A5J9TXG3_9POAL</name>
<dbReference type="Proteomes" id="UP000324897">
    <property type="component" value="Unassembled WGS sequence"/>
</dbReference>
<evidence type="ECO:0000313" key="2">
    <source>
        <dbReference type="Proteomes" id="UP000324897"/>
    </source>
</evidence>
<gene>
    <name evidence="1" type="ORF">EJB05_39042</name>
</gene>
<proteinExistence type="predicted"/>
<comment type="caution">
    <text evidence="1">The sequence shown here is derived from an EMBL/GenBank/DDBJ whole genome shotgun (WGS) entry which is preliminary data.</text>
</comment>
<dbReference type="EMBL" id="RWGY01000031">
    <property type="protein sequence ID" value="TVU15518.1"/>
    <property type="molecule type" value="Genomic_DNA"/>
</dbReference>
<accession>A0A5J9TXG3</accession>
<dbReference type="AlphaFoldDB" id="A0A5J9TXG3"/>
<evidence type="ECO:0000313" key="1">
    <source>
        <dbReference type="EMBL" id="TVU15518.1"/>
    </source>
</evidence>
<sequence>MAKTNCTCLPRSSLSRRALAEGSTPADCTRSRHYHAAPYPEQPSRARALLRFPLLRASAAAAAASTEVAQRLL</sequence>
<feature type="non-terminal residue" evidence="1">
    <location>
        <position position="1"/>
    </location>
</feature>
<organism evidence="1 2">
    <name type="scientific">Eragrostis curvula</name>
    <name type="common">weeping love grass</name>
    <dbReference type="NCBI Taxonomy" id="38414"/>
    <lineage>
        <taxon>Eukaryota</taxon>
        <taxon>Viridiplantae</taxon>
        <taxon>Streptophyta</taxon>
        <taxon>Embryophyta</taxon>
        <taxon>Tracheophyta</taxon>
        <taxon>Spermatophyta</taxon>
        <taxon>Magnoliopsida</taxon>
        <taxon>Liliopsida</taxon>
        <taxon>Poales</taxon>
        <taxon>Poaceae</taxon>
        <taxon>PACMAD clade</taxon>
        <taxon>Chloridoideae</taxon>
        <taxon>Eragrostideae</taxon>
        <taxon>Eragrostidinae</taxon>
        <taxon>Eragrostis</taxon>
    </lineage>
</organism>
<reference evidence="1 2" key="1">
    <citation type="journal article" date="2019" name="Sci. Rep.">
        <title>A high-quality genome of Eragrostis curvula grass provides insights into Poaceae evolution and supports new strategies to enhance forage quality.</title>
        <authorList>
            <person name="Carballo J."/>
            <person name="Santos B.A.C.M."/>
            <person name="Zappacosta D."/>
            <person name="Garbus I."/>
            <person name="Selva J.P."/>
            <person name="Gallo C.A."/>
            <person name="Diaz A."/>
            <person name="Albertini E."/>
            <person name="Caccamo M."/>
            <person name="Echenique V."/>
        </authorList>
    </citation>
    <scope>NUCLEOTIDE SEQUENCE [LARGE SCALE GENOMIC DNA]</scope>
    <source>
        <strain evidence="2">cv. Victoria</strain>
        <tissue evidence="1">Leaf</tissue>
    </source>
</reference>
<keyword evidence="2" id="KW-1185">Reference proteome</keyword>
<protein>
    <submittedName>
        <fullName evidence="1">Uncharacterized protein</fullName>
    </submittedName>
</protein>
<dbReference type="Gramene" id="TVU15518">
    <property type="protein sequence ID" value="TVU15518"/>
    <property type="gene ID" value="EJB05_39042"/>
</dbReference>